<organism evidence="1 2">
    <name type="scientific">Heterobasidion irregulare (strain TC 32-1)</name>
    <dbReference type="NCBI Taxonomy" id="747525"/>
    <lineage>
        <taxon>Eukaryota</taxon>
        <taxon>Fungi</taxon>
        <taxon>Dikarya</taxon>
        <taxon>Basidiomycota</taxon>
        <taxon>Agaricomycotina</taxon>
        <taxon>Agaricomycetes</taxon>
        <taxon>Russulales</taxon>
        <taxon>Bondarzewiaceae</taxon>
        <taxon>Heterobasidion</taxon>
        <taxon>Heterobasidion annosum species complex</taxon>
    </lineage>
</organism>
<dbReference type="AlphaFoldDB" id="W4KK81"/>
<name>W4KK81_HETIT</name>
<dbReference type="OrthoDB" id="3542212at2759"/>
<dbReference type="PANTHER" id="PTHR42052:SF1">
    <property type="entry name" value="ABM DOMAIN-CONTAINING PROTEIN"/>
    <property type="match status" value="1"/>
</dbReference>
<dbReference type="GeneID" id="20669867"/>
<dbReference type="Gene3D" id="3.30.70.100">
    <property type="match status" value="1"/>
</dbReference>
<accession>W4KK81</accession>
<dbReference type="PANTHER" id="PTHR42052">
    <property type="entry name" value="ABM DOMAIN-CONTAINING PROTEIN"/>
    <property type="match status" value="1"/>
</dbReference>
<dbReference type="RefSeq" id="XP_009543008.1">
    <property type="nucleotide sequence ID" value="XM_009544713.1"/>
</dbReference>
<dbReference type="HOGENOM" id="CLU_127256_0_0_1"/>
<dbReference type="Proteomes" id="UP000030671">
    <property type="component" value="Unassembled WGS sequence"/>
</dbReference>
<evidence type="ECO:0000313" key="1">
    <source>
        <dbReference type="EMBL" id="ETW86252.1"/>
    </source>
</evidence>
<dbReference type="InterPro" id="IPR011008">
    <property type="entry name" value="Dimeric_a/b-barrel"/>
</dbReference>
<protein>
    <recommendedName>
        <fullName evidence="3">ABM domain-containing protein</fullName>
    </recommendedName>
</protein>
<evidence type="ECO:0008006" key="3">
    <source>
        <dbReference type="Google" id="ProtNLM"/>
    </source>
</evidence>
<sequence length="169" mass="18770">MPVTEFARLEFVKPNDLFSPHLLPLFTKVSELQAAWSGYPLLFYRNINKEDEYFLISGWRDVPAHEAWMKSEQNQGLLKALGSSVGAIDLIHLDIDYGQMPRDLDTLVLEQSSGESEVGKGTGGDNSDWQAIGKDVEGKRDTIFHFAGYRVGGEIGTHEGSSILSRVVV</sequence>
<gene>
    <name evidence="1" type="ORF">HETIRDRAFT_311400</name>
</gene>
<reference evidence="1 2" key="1">
    <citation type="journal article" date="2012" name="New Phytol.">
        <title>Insight into trade-off between wood decay and parasitism from the genome of a fungal forest pathogen.</title>
        <authorList>
            <person name="Olson A."/>
            <person name="Aerts A."/>
            <person name="Asiegbu F."/>
            <person name="Belbahri L."/>
            <person name="Bouzid O."/>
            <person name="Broberg A."/>
            <person name="Canback B."/>
            <person name="Coutinho P.M."/>
            <person name="Cullen D."/>
            <person name="Dalman K."/>
            <person name="Deflorio G."/>
            <person name="van Diepen L.T."/>
            <person name="Dunand C."/>
            <person name="Duplessis S."/>
            <person name="Durling M."/>
            <person name="Gonthier P."/>
            <person name="Grimwood J."/>
            <person name="Fossdal C.G."/>
            <person name="Hansson D."/>
            <person name="Henrissat B."/>
            <person name="Hietala A."/>
            <person name="Himmelstrand K."/>
            <person name="Hoffmeister D."/>
            <person name="Hogberg N."/>
            <person name="James T.Y."/>
            <person name="Karlsson M."/>
            <person name="Kohler A."/>
            <person name="Kues U."/>
            <person name="Lee Y.H."/>
            <person name="Lin Y.C."/>
            <person name="Lind M."/>
            <person name="Lindquist E."/>
            <person name="Lombard V."/>
            <person name="Lucas S."/>
            <person name="Lunden K."/>
            <person name="Morin E."/>
            <person name="Murat C."/>
            <person name="Park J."/>
            <person name="Raffaello T."/>
            <person name="Rouze P."/>
            <person name="Salamov A."/>
            <person name="Schmutz J."/>
            <person name="Solheim H."/>
            <person name="Stahlberg J."/>
            <person name="Velez H."/>
            <person name="de Vries R.P."/>
            <person name="Wiebenga A."/>
            <person name="Woodward S."/>
            <person name="Yakovlev I."/>
            <person name="Garbelotto M."/>
            <person name="Martin F."/>
            <person name="Grigoriev I.V."/>
            <person name="Stenlid J."/>
        </authorList>
    </citation>
    <scope>NUCLEOTIDE SEQUENCE [LARGE SCALE GENOMIC DNA]</scope>
    <source>
        <strain evidence="1 2">TC 32-1</strain>
    </source>
</reference>
<dbReference type="KEGG" id="hir:HETIRDRAFT_311400"/>
<dbReference type="SUPFAM" id="SSF54909">
    <property type="entry name" value="Dimeric alpha+beta barrel"/>
    <property type="match status" value="1"/>
</dbReference>
<dbReference type="eggNOG" id="ENOG502SW28">
    <property type="taxonomic scope" value="Eukaryota"/>
</dbReference>
<evidence type="ECO:0000313" key="2">
    <source>
        <dbReference type="Proteomes" id="UP000030671"/>
    </source>
</evidence>
<keyword evidence="2" id="KW-1185">Reference proteome</keyword>
<dbReference type="EMBL" id="KI925455">
    <property type="protein sequence ID" value="ETW86252.1"/>
    <property type="molecule type" value="Genomic_DNA"/>
</dbReference>
<proteinExistence type="predicted"/>
<dbReference type="InParanoid" id="W4KK81"/>